<keyword evidence="1" id="KW-0812">Transmembrane</keyword>
<dbReference type="Proteomes" id="UP001212997">
    <property type="component" value="Unassembled WGS sequence"/>
</dbReference>
<sequence>MTTLYSRVKKLTDMDNDLPMPISEKHPHGGRMFPFRWLTRRTIRAIVFCCTFLAILACLRIFVTLSGPETREEDVKPDPQFPPLYSKQHQDELAYPQHNLDLPFPEGRDGKYIWMANHVHGSGWGNAMQELVLNSYLAYKSGRSFVFDNYTWNRDGSDYTDYDGKLIPSRIPLAALMTGPTAGGPFPDGDPAPRSVTKEYWDIVCPNPRVIDSYEVTDHLNQEASALELLEAWVQKLDEVGDRCVEISRESLQLFGIWVFGSERVLDIFPGLAKSPIIKNFGWSPLVHAAFDVNRHLFSPTPKLETYLPSLFGSSDPYSALPGLLVLHIRRGDFGNHCHHLAKWASRWNGFNTFPELPDKFEPHPGGGGGEASEEAVQYTLEHCFPTVTQIVEKVHKVRNSTAGKGLKNVYIMTNAPKSWILQLKYGLNKIADWDHIASSRDLKLTWDQKYIAQSVDMMIGQRAQVLIGNGFSSLTSNIVMLRMAKGLPPDSNRFW</sequence>
<dbReference type="EMBL" id="JANAWD010000039">
    <property type="protein sequence ID" value="KAJ3489757.1"/>
    <property type="molecule type" value="Genomic_DNA"/>
</dbReference>
<dbReference type="AlphaFoldDB" id="A0AAD5VE04"/>
<name>A0AAD5VE04_9APHY</name>
<comment type="caution">
    <text evidence="2">The sequence shown here is derived from an EMBL/GenBank/DDBJ whole genome shotgun (WGS) entry which is preliminary data.</text>
</comment>
<dbReference type="Gene3D" id="3.40.50.11350">
    <property type="match status" value="1"/>
</dbReference>
<keyword evidence="1" id="KW-1133">Transmembrane helix</keyword>
<gene>
    <name evidence="2" type="ORF">NLI96_g1887</name>
</gene>
<keyword evidence="3" id="KW-1185">Reference proteome</keyword>
<organism evidence="2 3">
    <name type="scientific">Meripilus lineatus</name>
    <dbReference type="NCBI Taxonomy" id="2056292"/>
    <lineage>
        <taxon>Eukaryota</taxon>
        <taxon>Fungi</taxon>
        <taxon>Dikarya</taxon>
        <taxon>Basidiomycota</taxon>
        <taxon>Agaricomycotina</taxon>
        <taxon>Agaricomycetes</taxon>
        <taxon>Polyporales</taxon>
        <taxon>Meripilaceae</taxon>
        <taxon>Meripilus</taxon>
    </lineage>
</organism>
<evidence type="ECO:0000313" key="2">
    <source>
        <dbReference type="EMBL" id="KAJ3489757.1"/>
    </source>
</evidence>
<reference evidence="2" key="1">
    <citation type="submission" date="2022-07" db="EMBL/GenBank/DDBJ databases">
        <title>Genome Sequence of Physisporinus lineatus.</title>
        <authorList>
            <person name="Buettner E."/>
        </authorList>
    </citation>
    <scope>NUCLEOTIDE SEQUENCE</scope>
    <source>
        <strain evidence="2">VT162</strain>
    </source>
</reference>
<protein>
    <submittedName>
        <fullName evidence="2">Uncharacterized protein</fullName>
    </submittedName>
</protein>
<proteinExistence type="predicted"/>
<evidence type="ECO:0000256" key="1">
    <source>
        <dbReference type="SAM" id="Phobius"/>
    </source>
</evidence>
<accession>A0AAD5VE04</accession>
<dbReference type="CDD" id="cd11296">
    <property type="entry name" value="O-FucT_like"/>
    <property type="match status" value="1"/>
</dbReference>
<feature type="transmembrane region" description="Helical" evidence="1">
    <location>
        <begin position="42"/>
        <end position="63"/>
    </location>
</feature>
<keyword evidence="1" id="KW-0472">Membrane</keyword>
<evidence type="ECO:0000313" key="3">
    <source>
        <dbReference type="Proteomes" id="UP001212997"/>
    </source>
</evidence>